<keyword evidence="2" id="KW-0489">Methyltransferase</keyword>
<evidence type="ECO:0000256" key="5">
    <source>
        <dbReference type="ARBA" id="ARBA00022969"/>
    </source>
</evidence>
<dbReference type="SUPFAM" id="SSF53335">
    <property type="entry name" value="S-adenosyl-L-methionine-dependent methyltransferases"/>
    <property type="match status" value="1"/>
</dbReference>
<evidence type="ECO:0000256" key="7">
    <source>
        <dbReference type="ARBA" id="ARBA00023163"/>
    </source>
</evidence>
<evidence type="ECO:0000313" key="12">
    <source>
        <dbReference type="EMBL" id="EDP47941.1"/>
    </source>
</evidence>
<dbReference type="Proteomes" id="UP000001699">
    <property type="component" value="Unassembled WGS sequence"/>
</dbReference>
<organism evidence="12 13">
    <name type="scientific">Aspergillus fumigatus (strain CBS 144.89 / FGSC A1163 / CEA10)</name>
    <name type="common">Neosartorya fumigata</name>
    <dbReference type="NCBI Taxonomy" id="451804"/>
    <lineage>
        <taxon>Eukaryota</taxon>
        <taxon>Fungi</taxon>
        <taxon>Dikarya</taxon>
        <taxon>Ascomycota</taxon>
        <taxon>Pezizomycotina</taxon>
        <taxon>Eurotiomycetes</taxon>
        <taxon>Eurotiomycetidae</taxon>
        <taxon>Eurotiales</taxon>
        <taxon>Aspergillaceae</taxon>
        <taxon>Aspergillus</taxon>
        <taxon>Aspergillus subgen. Fumigati</taxon>
    </lineage>
</organism>
<dbReference type="CDD" id="cd02440">
    <property type="entry name" value="AdoMet_MTases"/>
    <property type="match status" value="1"/>
</dbReference>
<keyword evidence="13" id="KW-1185">Reference proteome</keyword>
<comment type="catalytic activity">
    <reaction evidence="11">
        <text>L-methionyl-[protein] + S-adenosyl-L-methionine = S-methyl-L-methionyl-[protein] + S-adenosyl-L-homocysteine</text>
        <dbReference type="Rhea" id="RHEA:60560"/>
        <dbReference type="Rhea" id="RHEA-COMP:12313"/>
        <dbReference type="Rhea" id="RHEA-COMP:15592"/>
        <dbReference type="ChEBI" id="CHEBI:16044"/>
        <dbReference type="ChEBI" id="CHEBI:57856"/>
        <dbReference type="ChEBI" id="CHEBI:59789"/>
        <dbReference type="ChEBI" id="CHEBI:142742"/>
    </reaction>
    <physiologicalReaction direction="left-to-right" evidence="11">
        <dbReference type="Rhea" id="RHEA:60561"/>
    </physiologicalReaction>
</comment>
<gene>
    <name evidence="12" type="ORF">AFUB_097920</name>
</gene>
<dbReference type="InterPro" id="IPR029063">
    <property type="entry name" value="SAM-dependent_MTases_sf"/>
</dbReference>
<evidence type="ECO:0000256" key="3">
    <source>
        <dbReference type="ARBA" id="ARBA00022679"/>
    </source>
</evidence>
<evidence type="ECO:0000256" key="1">
    <source>
        <dbReference type="ARBA" id="ARBA00004123"/>
    </source>
</evidence>
<dbReference type="PhylomeDB" id="B0YE57"/>
<dbReference type="OrthoDB" id="2013972at2759"/>
<keyword evidence="6" id="KW-0805">Transcription regulation</keyword>
<evidence type="ECO:0000256" key="2">
    <source>
        <dbReference type="ARBA" id="ARBA00022603"/>
    </source>
</evidence>
<evidence type="ECO:0000256" key="10">
    <source>
        <dbReference type="ARBA" id="ARBA00041581"/>
    </source>
</evidence>
<dbReference type="Gene3D" id="3.40.50.150">
    <property type="entry name" value="Vaccinia Virus protein VP39"/>
    <property type="match status" value="1"/>
</dbReference>
<protein>
    <recommendedName>
        <fullName evidence="10">Velvet complex subunit laeA</fullName>
    </recommendedName>
</protein>
<dbReference type="GO" id="GO:0032259">
    <property type="term" value="P:methylation"/>
    <property type="evidence" value="ECO:0007669"/>
    <property type="project" value="UniProtKB-KW"/>
</dbReference>
<evidence type="ECO:0000256" key="9">
    <source>
        <dbReference type="ARBA" id="ARBA00038158"/>
    </source>
</evidence>
<dbReference type="AlphaFoldDB" id="B0YE57"/>
<evidence type="ECO:0000256" key="4">
    <source>
        <dbReference type="ARBA" id="ARBA00022691"/>
    </source>
</evidence>
<comment type="subcellular location">
    <subcellularLocation>
        <location evidence="1">Nucleus</location>
    </subcellularLocation>
</comment>
<reference evidence="12 13" key="1">
    <citation type="journal article" date="2008" name="PLoS Genet.">
        <title>Genomic islands in the pathogenic filamentous fungus Aspergillus fumigatus.</title>
        <authorList>
            <person name="Fedorova N.D."/>
            <person name="Khaldi N."/>
            <person name="Joardar V.S."/>
            <person name="Maiti R."/>
            <person name="Amedeo P."/>
            <person name="Anderson M.J."/>
            <person name="Crabtree J."/>
            <person name="Silva J.C."/>
            <person name="Badger J.H."/>
            <person name="Albarraq A."/>
            <person name="Angiuoli S."/>
            <person name="Bussey H."/>
            <person name="Bowyer P."/>
            <person name="Cotty P.J."/>
            <person name="Dyer P.S."/>
            <person name="Egan A."/>
            <person name="Galens K."/>
            <person name="Fraser-Liggett C.M."/>
            <person name="Haas B.J."/>
            <person name="Inman J.M."/>
            <person name="Kent R."/>
            <person name="Lemieux S."/>
            <person name="Malavazi I."/>
            <person name="Orvis J."/>
            <person name="Roemer T."/>
            <person name="Ronning C.M."/>
            <person name="Sundaram J.P."/>
            <person name="Sutton G."/>
            <person name="Turner G."/>
            <person name="Venter J.C."/>
            <person name="White O.R."/>
            <person name="Whitty B.R."/>
            <person name="Youngman P."/>
            <person name="Wolfe K.H."/>
            <person name="Goldman G.H."/>
            <person name="Wortman J.R."/>
            <person name="Jiang B."/>
            <person name="Denning D.W."/>
            <person name="Nierman W.C."/>
        </authorList>
    </citation>
    <scope>NUCLEOTIDE SEQUENCE [LARGE SCALE GENOMIC DNA]</scope>
    <source>
        <strain evidence="13">CBS 144.89 / FGSC A1163 / CEA10</strain>
    </source>
</reference>
<keyword evidence="3" id="KW-0808">Transferase</keyword>
<evidence type="ECO:0000256" key="8">
    <source>
        <dbReference type="ARBA" id="ARBA00023242"/>
    </source>
</evidence>
<proteinExistence type="inferred from homology"/>
<dbReference type="HOGENOM" id="CLU_010595_2_0_1"/>
<keyword evidence="4" id="KW-0949">S-adenosyl-L-methionine</keyword>
<keyword evidence="7" id="KW-0804">Transcription</keyword>
<keyword evidence="8" id="KW-0539">Nucleus</keyword>
<dbReference type="PANTHER" id="PTHR43591">
    <property type="entry name" value="METHYLTRANSFERASE"/>
    <property type="match status" value="1"/>
</dbReference>
<comment type="similarity">
    <text evidence="9">Belongs to the methyltransferase superfamily. LaeA methyltransferase family.</text>
</comment>
<dbReference type="EMBL" id="DS499602">
    <property type="protein sequence ID" value="EDP47941.1"/>
    <property type="molecule type" value="Genomic_DNA"/>
</dbReference>
<name>B0YE57_ASPFC</name>
<evidence type="ECO:0000256" key="6">
    <source>
        <dbReference type="ARBA" id="ARBA00023015"/>
    </source>
</evidence>
<keyword evidence="5" id="KW-0749">Sporulation</keyword>
<dbReference type="GO" id="GO:0008168">
    <property type="term" value="F:methyltransferase activity"/>
    <property type="evidence" value="ECO:0007669"/>
    <property type="project" value="UniProtKB-KW"/>
</dbReference>
<dbReference type="PANTHER" id="PTHR43591:SF30">
    <property type="entry name" value="PROTEIN-METHIONINE METHYLTRANSFERASE LAEA"/>
    <property type="match status" value="1"/>
</dbReference>
<dbReference type="GO" id="GO:0005634">
    <property type="term" value="C:nucleus"/>
    <property type="evidence" value="ECO:0007669"/>
    <property type="project" value="UniProtKB-SubCell"/>
</dbReference>
<evidence type="ECO:0000256" key="11">
    <source>
        <dbReference type="ARBA" id="ARBA00047870"/>
    </source>
</evidence>
<dbReference type="Pfam" id="PF13489">
    <property type="entry name" value="Methyltransf_23"/>
    <property type="match status" value="1"/>
</dbReference>
<accession>B0YE57</accession>
<sequence length="352" mass="40327">MMSLTSILGGSMDGIHQCSTQRSSLSRGSFLHSCDRQQCPENNKGPLGIEKEAEHKENNRTYHQFHRGKYMLPNDEEEQDRLDFLHNALLQVTGRLTHVPHPTDARVLDLGCGTGIWAIDFAEAFPDSFVVGVDLSSIQPAGHPRNCHFYAPFDFEFPWAKLGEESWDVIRLQMCGGSVVNWPSLYRRVSAHLRPDAWFEQVDIDFEPRCEVRALDGSALYNWYHNLRQATSDAARPISHQFHAIIDHLQNAGFTDIKHKHFVLPLNRWHSDLWMRHIGGWYGRAFFDSIEPLSLAPFRRILNWTPDEIQHLVTDAKSELLDPAAHTFHVLHIYIARKPTPTSMCASVESDR</sequence>
<evidence type="ECO:0000313" key="13">
    <source>
        <dbReference type="Proteomes" id="UP000001699"/>
    </source>
</evidence>
<dbReference type="VEuPathDB" id="FungiDB:AFUB_097920"/>
<dbReference type="GO" id="GO:0030435">
    <property type="term" value="P:sporulation resulting in formation of a cellular spore"/>
    <property type="evidence" value="ECO:0007669"/>
    <property type="project" value="UniProtKB-KW"/>
</dbReference>